<name>A0ABM8A9Y2_9DEIO</name>
<evidence type="ECO:0000313" key="3">
    <source>
        <dbReference type="Proteomes" id="UP001064971"/>
    </source>
</evidence>
<evidence type="ECO:0000313" key="2">
    <source>
        <dbReference type="EMBL" id="BDP40559.1"/>
    </source>
</evidence>
<dbReference type="Proteomes" id="UP001064971">
    <property type="component" value="Chromosome"/>
</dbReference>
<feature type="compositionally biased region" description="Basic and acidic residues" evidence="1">
    <location>
        <begin position="1"/>
        <end position="12"/>
    </location>
</feature>
<reference evidence="2" key="1">
    <citation type="submission" date="2022-07" db="EMBL/GenBank/DDBJ databases">
        <title>Complete Genome Sequence of the Radioresistant Bacterium Deinococcus aetherius ST0316, Isolated from the Air Dust collected in Lower Stratosphere above Japan.</title>
        <authorList>
            <person name="Satoh K."/>
            <person name="Hagiwara K."/>
            <person name="Katsumata K."/>
            <person name="Kubo A."/>
            <person name="Yokobori S."/>
            <person name="Yamagishi A."/>
            <person name="Oono Y."/>
            <person name="Narumi I."/>
        </authorList>
    </citation>
    <scope>NUCLEOTIDE SEQUENCE</scope>
    <source>
        <strain evidence="2">ST0316</strain>
    </source>
</reference>
<proteinExistence type="predicted"/>
<sequence>MVGQTGRDERSAKPGCGSGGRDSRAYPGLISFRQADPMPTITGQVEGLGRRYAVRLSAEPSSLTERLGGGAGNDLTLRMVGKRVTGRVGGAVIGNDVEATLDDHTLRARVGGKFTGADVTLTSRESRITGRWGELLGFDVALTVIAGEVWGRLGGGTSGPTTFSAATLRPCCWPSSPC</sequence>
<gene>
    <name evidence="2" type="ORF">DAETH_05280</name>
</gene>
<organism evidence="2 3">
    <name type="scientific">Deinococcus aetherius</name>
    <dbReference type="NCBI Taxonomy" id="200252"/>
    <lineage>
        <taxon>Bacteria</taxon>
        <taxon>Thermotogati</taxon>
        <taxon>Deinococcota</taxon>
        <taxon>Deinococci</taxon>
        <taxon>Deinococcales</taxon>
        <taxon>Deinococcaceae</taxon>
        <taxon>Deinococcus</taxon>
    </lineage>
</organism>
<accession>A0ABM8A9Y2</accession>
<dbReference type="EMBL" id="AP026560">
    <property type="protein sequence ID" value="BDP40559.1"/>
    <property type="molecule type" value="Genomic_DNA"/>
</dbReference>
<keyword evidence="3" id="KW-1185">Reference proteome</keyword>
<feature type="region of interest" description="Disordered" evidence="1">
    <location>
        <begin position="1"/>
        <end position="26"/>
    </location>
</feature>
<protein>
    <submittedName>
        <fullName evidence="2">Uncharacterized protein</fullName>
    </submittedName>
</protein>
<evidence type="ECO:0000256" key="1">
    <source>
        <dbReference type="SAM" id="MobiDB-lite"/>
    </source>
</evidence>